<protein>
    <submittedName>
        <fullName evidence="1">Uncharacterized protein</fullName>
    </submittedName>
</protein>
<accession>A0A8J3NA41</accession>
<keyword evidence="2" id="KW-1185">Reference proteome</keyword>
<sequence length="215" mass="21306">MVRDGATVRVDRTGSHVMAGIRAARVVATSDPYDVSGVLGRIGTTVGVGVRRPASVVTEAVTSVIVRASRGAVTVGRARIGARRIGRVRPGRIGRVRPAVSGRARRTGVRTSGIAGTRRTAGTGVAAVTGARRTGGRVAGSVIGTSSRAGRGTRATVARGTIGVDRALAAGASLTGGGTTPAVRVSAVDSGARAAGTDRLVETGIGVRVGPGAVT</sequence>
<gene>
    <name evidence="1" type="ORF">Aru02nite_28630</name>
</gene>
<reference evidence="1" key="1">
    <citation type="submission" date="2021-01" db="EMBL/GenBank/DDBJ databases">
        <title>Whole genome shotgun sequence of Actinocatenispora rupis NBRC 107355.</title>
        <authorList>
            <person name="Komaki H."/>
            <person name="Tamura T."/>
        </authorList>
    </citation>
    <scope>NUCLEOTIDE SEQUENCE</scope>
    <source>
        <strain evidence="1">NBRC 107355</strain>
    </source>
</reference>
<evidence type="ECO:0000313" key="1">
    <source>
        <dbReference type="EMBL" id="GID11974.1"/>
    </source>
</evidence>
<dbReference type="AlphaFoldDB" id="A0A8J3NA41"/>
<proteinExistence type="predicted"/>
<dbReference type="Proteomes" id="UP000612808">
    <property type="component" value="Unassembled WGS sequence"/>
</dbReference>
<name>A0A8J3NA41_9ACTN</name>
<organism evidence="1 2">
    <name type="scientific">Actinocatenispora rupis</name>
    <dbReference type="NCBI Taxonomy" id="519421"/>
    <lineage>
        <taxon>Bacteria</taxon>
        <taxon>Bacillati</taxon>
        <taxon>Actinomycetota</taxon>
        <taxon>Actinomycetes</taxon>
        <taxon>Micromonosporales</taxon>
        <taxon>Micromonosporaceae</taxon>
        <taxon>Actinocatenispora</taxon>
    </lineage>
</organism>
<dbReference type="EMBL" id="BOMB01000016">
    <property type="protein sequence ID" value="GID11974.1"/>
    <property type="molecule type" value="Genomic_DNA"/>
</dbReference>
<evidence type="ECO:0000313" key="2">
    <source>
        <dbReference type="Proteomes" id="UP000612808"/>
    </source>
</evidence>
<comment type="caution">
    <text evidence="1">The sequence shown here is derived from an EMBL/GenBank/DDBJ whole genome shotgun (WGS) entry which is preliminary data.</text>
</comment>